<dbReference type="Proteomes" id="UP000201465">
    <property type="component" value="Segment"/>
</dbReference>
<gene>
    <name evidence="2" type="ORF">BQ3484_319</name>
</gene>
<dbReference type="RefSeq" id="YP_009329259.1">
    <property type="nucleotide sequence ID" value="NC_032108.1"/>
</dbReference>
<dbReference type="KEGG" id="vg:30523284"/>
<name>A0A1M7XUQ5_9VIRU</name>
<protein>
    <submittedName>
        <fullName evidence="2">F-box domain</fullName>
    </submittedName>
</protein>
<accession>A0A1M7XUQ5</accession>
<dbReference type="SUPFAM" id="SSF81383">
    <property type="entry name" value="F-box domain"/>
    <property type="match status" value="1"/>
</dbReference>
<organism evidence="2 3">
    <name type="scientific">Cedratvirus A11</name>
    <dbReference type="NCBI Taxonomy" id="1903266"/>
    <lineage>
        <taxon>Viruses</taxon>
        <taxon>Pithoviruses</taxon>
        <taxon>Orthocedratvirinae</taxon>
        <taxon>Alphacedratvirus</taxon>
        <taxon>Alphacedratvirus aljazairmassiliense</taxon>
    </lineage>
</organism>
<keyword evidence="3" id="KW-1185">Reference proteome</keyword>
<reference evidence="2 3" key="1">
    <citation type="submission" date="2016-11" db="EMBL/GenBank/DDBJ databases">
        <authorList>
            <consortium name="Urmite Genomes"/>
        </authorList>
    </citation>
    <scope>NUCLEOTIDE SEQUENCE [LARGE SCALE GENOMIC DNA]</scope>
    <source>
        <strain evidence="2 3">A11</strain>
    </source>
</reference>
<sequence length="333" mass="39604">MQELPHEVQVRIMSFLPCSSLMVLSKTVPFTRMFDDRLWQTLCKERYGIDKNFFLIYPQEASKRYLEISQRFEITERLYQKEELLKKAFWQGNLVLLARLCRENPELARKMYEKRNAVCLDWRLLSYRTMAQELNLPFSWTDRLLCFVEEGHYHLVKENIEKIEDRSLVICKLLSKAEVDLALSLKREKMEKCVLFSSLLLSRKKQVIIQYMPVLLSRKLNKDRQAYILSHAYASGDEEIFTYFEKLFSMSFPTGRKLACFVKYYENSKDVVHFCNLVKEHLQSGLRQVCGNKPRQVCSHKLRQDVRQMLLQCNLSEINYLLGRGHEVFSFET</sequence>
<dbReference type="PROSITE" id="PS50181">
    <property type="entry name" value="FBOX"/>
    <property type="match status" value="1"/>
</dbReference>
<dbReference type="InterPro" id="IPR036047">
    <property type="entry name" value="F-box-like_dom_sf"/>
</dbReference>
<dbReference type="EMBL" id="LT671577">
    <property type="protein sequence ID" value="SHO33387.1"/>
    <property type="molecule type" value="Genomic_DNA"/>
</dbReference>
<evidence type="ECO:0000313" key="3">
    <source>
        <dbReference type="Proteomes" id="UP000201465"/>
    </source>
</evidence>
<evidence type="ECO:0000313" key="2">
    <source>
        <dbReference type="EMBL" id="SHO33387.1"/>
    </source>
</evidence>
<evidence type="ECO:0000259" key="1">
    <source>
        <dbReference type="PROSITE" id="PS50181"/>
    </source>
</evidence>
<feature type="domain" description="F-box" evidence="1">
    <location>
        <begin position="1"/>
        <end position="42"/>
    </location>
</feature>
<proteinExistence type="predicted"/>
<dbReference type="InterPro" id="IPR001810">
    <property type="entry name" value="F-box_dom"/>
</dbReference>
<dbReference type="GeneID" id="30523284"/>